<feature type="region of interest" description="Disordered" evidence="1">
    <location>
        <begin position="1"/>
        <end position="22"/>
    </location>
</feature>
<accession>A0ABC9WGU9</accession>
<sequence length="89" mass="9971">MEKTQIGKKAKTSISENEEIKWSSVTSGVPQGSIWEHVLFNIFINDTDSKIESTLQNFADETKLSGAADTPEVQDAIQKDLDKLKKWAM</sequence>
<dbReference type="EMBL" id="BAAFJT010000002">
    <property type="protein sequence ID" value="GAB0184699.1"/>
    <property type="molecule type" value="Genomic_DNA"/>
</dbReference>
<reference evidence="2 3" key="1">
    <citation type="submission" date="2024-06" db="EMBL/GenBank/DDBJ databases">
        <title>The draft genome of Grus japonensis, version 3.</title>
        <authorList>
            <person name="Nabeshima K."/>
            <person name="Suzuki S."/>
            <person name="Onuma M."/>
        </authorList>
    </citation>
    <scope>NUCLEOTIDE SEQUENCE [LARGE SCALE GENOMIC DNA]</scope>
    <source>
        <strain evidence="2 3">451A</strain>
    </source>
</reference>
<keyword evidence="3" id="KW-1185">Reference proteome</keyword>
<proteinExistence type="predicted"/>
<name>A0ABC9WGU9_GRUJA</name>
<evidence type="ECO:0000313" key="3">
    <source>
        <dbReference type="Proteomes" id="UP001623348"/>
    </source>
</evidence>
<comment type="caution">
    <text evidence="2">The sequence shown here is derived from an EMBL/GenBank/DDBJ whole genome shotgun (WGS) entry which is preliminary data.</text>
</comment>
<dbReference type="PANTHER" id="PTHR33332">
    <property type="entry name" value="REVERSE TRANSCRIPTASE DOMAIN-CONTAINING PROTEIN"/>
    <property type="match status" value="1"/>
</dbReference>
<dbReference type="Proteomes" id="UP001623348">
    <property type="component" value="Unassembled WGS sequence"/>
</dbReference>
<organism evidence="2 3">
    <name type="scientific">Grus japonensis</name>
    <name type="common">Japanese crane</name>
    <name type="synonym">Red-crowned crane</name>
    <dbReference type="NCBI Taxonomy" id="30415"/>
    <lineage>
        <taxon>Eukaryota</taxon>
        <taxon>Metazoa</taxon>
        <taxon>Chordata</taxon>
        <taxon>Craniata</taxon>
        <taxon>Vertebrata</taxon>
        <taxon>Euteleostomi</taxon>
        <taxon>Archelosauria</taxon>
        <taxon>Archosauria</taxon>
        <taxon>Dinosauria</taxon>
        <taxon>Saurischia</taxon>
        <taxon>Theropoda</taxon>
        <taxon>Coelurosauria</taxon>
        <taxon>Aves</taxon>
        <taxon>Neognathae</taxon>
        <taxon>Neoaves</taxon>
        <taxon>Gruiformes</taxon>
        <taxon>Gruidae</taxon>
        <taxon>Grus</taxon>
    </lineage>
</organism>
<evidence type="ECO:0000256" key="1">
    <source>
        <dbReference type="SAM" id="MobiDB-lite"/>
    </source>
</evidence>
<dbReference type="AlphaFoldDB" id="A0ABC9WGU9"/>
<feature type="compositionally biased region" description="Basic residues" evidence="1">
    <location>
        <begin position="1"/>
        <end position="11"/>
    </location>
</feature>
<evidence type="ECO:0000313" key="2">
    <source>
        <dbReference type="EMBL" id="GAB0184699.1"/>
    </source>
</evidence>
<protein>
    <submittedName>
        <fullName evidence="2">Ras GTPase-activating protein 1-like</fullName>
    </submittedName>
</protein>
<gene>
    <name evidence="2" type="ORF">GRJ2_000935200</name>
</gene>